<feature type="domain" description="Outer membrane protein beta-barrel" evidence="2">
    <location>
        <begin position="214"/>
        <end position="390"/>
    </location>
</feature>
<dbReference type="EMBL" id="FTPP01000002">
    <property type="protein sequence ID" value="SIT89918.1"/>
    <property type="molecule type" value="Genomic_DNA"/>
</dbReference>
<keyword evidence="1" id="KW-0732">Signal</keyword>
<evidence type="ECO:0000313" key="4">
    <source>
        <dbReference type="Proteomes" id="UP000187181"/>
    </source>
</evidence>
<dbReference type="STRING" id="1317125.SAMN05444128_2161"/>
<name>A0A1R3XEU3_9BACT</name>
<dbReference type="OrthoDB" id="952442at2"/>
<protein>
    <recommendedName>
        <fullName evidence="2">Outer membrane protein beta-barrel domain-containing protein</fullName>
    </recommendedName>
</protein>
<dbReference type="Gene3D" id="2.40.160.20">
    <property type="match status" value="1"/>
</dbReference>
<sequence>MKNLYKLITLCIAVVFSVPATAQSDYKPGYVVMPQGDTLRGQVSYRTDLSGKTIGFKKDGQSATASYTANDLSGYGFPGDRNYRTRTLDHADTLAAEYVFMQELVRGTVSLFVYKGTYFVEKKDNPDKLHKLYITKEEYVNQYGVTAQRDINHHVRILNTLMLDCFAMLSKVERVRLAEKSLVDLVKEYNSCAGDPDQTTFKESKKWFAIRPGVVAGMSHTSVDFSAKDERYLHLEHAEFNTNTHPTFGVSLLLYSPRINQNASLLLEGRYTQNKFEADPSYRWFDAYYDNEISFDLSAFKLSTAFRYDFSGKKVQPFVNAGVFHNFMQRREYKHTQYFRQTENSTPARRDRDDAEFVANVQKGFMIGAGSYLNINKRRLSLEARYEHGLDLHKQDVMSKTGQSLDSGTKTVSVLLGLYL</sequence>
<evidence type="ECO:0000313" key="3">
    <source>
        <dbReference type="EMBL" id="SIT89918.1"/>
    </source>
</evidence>
<reference evidence="4" key="1">
    <citation type="submission" date="2017-01" db="EMBL/GenBank/DDBJ databases">
        <authorList>
            <person name="Varghese N."/>
            <person name="Submissions S."/>
        </authorList>
    </citation>
    <scope>NUCLEOTIDE SEQUENCE [LARGE SCALE GENOMIC DNA]</scope>
    <source>
        <strain evidence="4">LP100</strain>
    </source>
</reference>
<proteinExistence type="predicted"/>
<dbReference type="RefSeq" id="WP_076668758.1">
    <property type="nucleotide sequence ID" value="NZ_FTPP01000002.1"/>
</dbReference>
<gene>
    <name evidence="3" type="ORF">SAMN05444128_2161</name>
</gene>
<organism evidence="3 4">
    <name type="scientific">Pontibacter indicus</name>
    <dbReference type="NCBI Taxonomy" id="1317125"/>
    <lineage>
        <taxon>Bacteria</taxon>
        <taxon>Pseudomonadati</taxon>
        <taxon>Bacteroidota</taxon>
        <taxon>Cytophagia</taxon>
        <taxon>Cytophagales</taxon>
        <taxon>Hymenobacteraceae</taxon>
        <taxon>Pontibacter</taxon>
    </lineage>
</organism>
<evidence type="ECO:0000256" key="1">
    <source>
        <dbReference type="SAM" id="SignalP"/>
    </source>
</evidence>
<accession>A0A1R3XEU3</accession>
<evidence type="ECO:0000259" key="2">
    <source>
        <dbReference type="Pfam" id="PF13568"/>
    </source>
</evidence>
<dbReference type="InterPro" id="IPR025665">
    <property type="entry name" value="Beta-barrel_OMP_2"/>
</dbReference>
<keyword evidence="4" id="KW-1185">Reference proteome</keyword>
<feature type="signal peptide" evidence="1">
    <location>
        <begin position="1"/>
        <end position="22"/>
    </location>
</feature>
<dbReference type="Pfam" id="PF13568">
    <property type="entry name" value="OMP_b-brl_2"/>
    <property type="match status" value="1"/>
</dbReference>
<feature type="chain" id="PRO_5010185365" description="Outer membrane protein beta-barrel domain-containing protein" evidence="1">
    <location>
        <begin position="23"/>
        <end position="420"/>
    </location>
</feature>
<dbReference type="AlphaFoldDB" id="A0A1R3XEU3"/>
<dbReference type="Proteomes" id="UP000187181">
    <property type="component" value="Unassembled WGS sequence"/>
</dbReference>